<dbReference type="AlphaFoldDB" id="A0A914VI06"/>
<dbReference type="Proteomes" id="UP000887566">
    <property type="component" value="Unplaced"/>
</dbReference>
<protein>
    <submittedName>
        <fullName evidence="2">Uncharacterized protein</fullName>
    </submittedName>
</protein>
<evidence type="ECO:0000313" key="2">
    <source>
        <dbReference type="WBParaSite" id="PSAMB.scaffold2051size25766.g16172.t1"/>
    </source>
</evidence>
<dbReference type="WBParaSite" id="PSAMB.scaffold2051size25766.g16172.t1">
    <property type="protein sequence ID" value="PSAMB.scaffold2051size25766.g16172.t1"/>
    <property type="gene ID" value="PSAMB.scaffold2051size25766.g16172"/>
</dbReference>
<accession>A0A914VI06</accession>
<reference evidence="2" key="1">
    <citation type="submission" date="2022-11" db="UniProtKB">
        <authorList>
            <consortium name="WormBaseParasite"/>
        </authorList>
    </citation>
    <scope>IDENTIFICATION</scope>
</reference>
<organism evidence="1 2">
    <name type="scientific">Plectus sambesii</name>
    <dbReference type="NCBI Taxonomy" id="2011161"/>
    <lineage>
        <taxon>Eukaryota</taxon>
        <taxon>Metazoa</taxon>
        <taxon>Ecdysozoa</taxon>
        <taxon>Nematoda</taxon>
        <taxon>Chromadorea</taxon>
        <taxon>Plectida</taxon>
        <taxon>Plectina</taxon>
        <taxon>Plectoidea</taxon>
        <taxon>Plectidae</taxon>
        <taxon>Plectus</taxon>
    </lineage>
</organism>
<proteinExistence type="predicted"/>
<sequence length="132" mass="14359">MDYLRSRVYLTCPRFYGMATTVGLDPLETAKELYADGAFSINPSTPSFLNQVGRLSGLVNCPRCANVHIAHSAGVGLRRKAPGDIVRHGVATGTCSLVVVSFRRRYRLFVALHVPAMPSSLCVRATYLAICV</sequence>
<evidence type="ECO:0000313" key="1">
    <source>
        <dbReference type="Proteomes" id="UP000887566"/>
    </source>
</evidence>
<keyword evidence="1" id="KW-1185">Reference proteome</keyword>
<name>A0A914VI06_9BILA</name>